<dbReference type="SMART" id="SM01230">
    <property type="entry name" value="Gln-synt_C"/>
    <property type="match status" value="1"/>
</dbReference>
<dbReference type="PANTHER" id="PTHR43785:SF3">
    <property type="entry name" value="GS CATALYTIC DOMAIN-CONTAINING PROTEIN"/>
    <property type="match status" value="1"/>
</dbReference>
<feature type="domain" description="GS beta-grasp" evidence="5">
    <location>
        <begin position="11"/>
        <end position="104"/>
    </location>
</feature>
<protein>
    <submittedName>
        <fullName evidence="7">Gamma-glutamylputrescine synthetase PuuA</fullName>
        <ecNumber evidence="7">6.3.1.11</ecNumber>
    </submittedName>
</protein>
<dbReference type="InterPro" id="IPR014746">
    <property type="entry name" value="Gln_synth/guanido_kin_cat_dom"/>
</dbReference>
<gene>
    <name evidence="7" type="primary">puuA_4</name>
    <name evidence="7" type="ORF">GALL_316880</name>
</gene>
<dbReference type="GO" id="GO:0034024">
    <property type="term" value="F:glutamate-putrescine ligase activity"/>
    <property type="evidence" value="ECO:0007669"/>
    <property type="project" value="UniProtKB-EC"/>
</dbReference>
<organism evidence="7">
    <name type="scientific">mine drainage metagenome</name>
    <dbReference type="NCBI Taxonomy" id="410659"/>
    <lineage>
        <taxon>unclassified sequences</taxon>
        <taxon>metagenomes</taxon>
        <taxon>ecological metagenomes</taxon>
    </lineage>
</organism>
<keyword evidence="3" id="KW-0547">Nucleotide-binding</keyword>
<dbReference type="Gene3D" id="3.10.20.70">
    <property type="entry name" value="Glutamine synthetase, N-terminal domain"/>
    <property type="match status" value="1"/>
</dbReference>
<evidence type="ECO:0000259" key="6">
    <source>
        <dbReference type="PROSITE" id="PS51987"/>
    </source>
</evidence>
<dbReference type="FunFam" id="3.30.590.10:FF:000005">
    <property type="entry name" value="Probable glutamine synthetase"/>
    <property type="match status" value="1"/>
</dbReference>
<dbReference type="SUPFAM" id="SSF55931">
    <property type="entry name" value="Glutamine synthetase/guanido kinase"/>
    <property type="match status" value="1"/>
</dbReference>
<dbReference type="Gene3D" id="3.30.590.10">
    <property type="entry name" value="Glutamine synthetase/guanido kinase, catalytic domain"/>
    <property type="match status" value="1"/>
</dbReference>
<dbReference type="EC" id="6.3.1.11" evidence="7"/>
<evidence type="ECO:0000259" key="5">
    <source>
        <dbReference type="PROSITE" id="PS51986"/>
    </source>
</evidence>
<dbReference type="GO" id="GO:0005524">
    <property type="term" value="F:ATP binding"/>
    <property type="evidence" value="ECO:0007669"/>
    <property type="project" value="UniProtKB-KW"/>
</dbReference>
<dbReference type="SUPFAM" id="SSF54368">
    <property type="entry name" value="Glutamine synthetase, N-terminal domain"/>
    <property type="match status" value="1"/>
</dbReference>
<dbReference type="GO" id="GO:0004356">
    <property type="term" value="F:glutamine synthetase activity"/>
    <property type="evidence" value="ECO:0007669"/>
    <property type="project" value="InterPro"/>
</dbReference>
<evidence type="ECO:0000256" key="4">
    <source>
        <dbReference type="ARBA" id="ARBA00022840"/>
    </source>
</evidence>
<name>A0A1J5QS54_9ZZZZ</name>
<dbReference type="PROSITE" id="PS51986">
    <property type="entry name" value="GS_BETA_GRASP"/>
    <property type="match status" value="1"/>
</dbReference>
<evidence type="ECO:0000256" key="3">
    <source>
        <dbReference type="ARBA" id="ARBA00022741"/>
    </source>
</evidence>
<evidence type="ECO:0000256" key="2">
    <source>
        <dbReference type="ARBA" id="ARBA00022598"/>
    </source>
</evidence>
<dbReference type="GO" id="GO:0006598">
    <property type="term" value="P:polyamine catabolic process"/>
    <property type="evidence" value="ECO:0007669"/>
    <property type="project" value="TreeGrafter"/>
</dbReference>
<feature type="domain" description="GS catalytic" evidence="6">
    <location>
        <begin position="111"/>
        <end position="445"/>
    </location>
</feature>
<dbReference type="InterPro" id="IPR008146">
    <property type="entry name" value="Gln_synth_cat_dom"/>
</dbReference>
<dbReference type="PROSITE" id="PS51987">
    <property type="entry name" value="GS_CATALYTIC"/>
    <property type="match status" value="1"/>
</dbReference>
<dbReference type="InterPro" id="IPR008147">
    <property type="entry name" value="Gln_synt_N"/>
</dbReference>
<sequence>MTDVENWLRDRGITEVECLVPDMSGVPRGKILPAPKFLSSFDGGLRLPESVFAQTVTGGYPEKDVTSVTDGDVYLHPDPQSLRVVPWYPDPTAQVINDCVYADGSPVSISPRQVLRNVLKLYEQRGWKPIVAPELEFFLVKINTDPDYPLEPPIGRSGRPETGRQSYGIDAVNEFDPLFEKVYAYCEAQCLDIDTLSHEAGAAQMEINFNHGEALELADQVFLFKRTVRQAALRNNVYATFMAKPMQNEPGSAMHVHLNVLDVKSGRNLFADEAGEDTPLFRHFIGGLRKYLPSCMPLFAPNVNSYRRLVPDYDAPINVHWGRDNRTVGLRVPTSGAAGRRVENRLAGADANPYLAIAGSLACGYLGMTGEIDAGDPIEGSGYTRAHSLPRQLFDALPKLQQNRPLREVLGEDFVETLVAVKEAEWEAYQRVVSSWEREYLLLNV</sequence>
<reference evidence="7" key="1">
    <citation type="submission" date="2016-10" db="EMBL/GenBank/DDBJ databases">
        <title>Sequence of Gallionella enrichment culture.</title>
        <authorList>
            <person name="Poehlein A."/>
            <person name="Muehling M."/>
            <person name="Daniel R."/>
        </authorList>
    </citation>
    <scope>NUCLEOTIDE SEQUENCE</scope>
</reference>
<dbReference type="PANTHER" id="PTHR43785">
    <property type="entry name" value="GAMMA-GLUTAMYLPUTRESCINE SYNTHETASE"/>
    <property type="match status" value="1"/>
</dbReference>
<keyword evidence="4" id="KW-0067">ATP-binding</keyword>
<dbReference type="AlphaFoldDB" id="A0A1J5QS54"/>
<proteinExistence type="inferred from homology"/>
<accession>A0A1J5QS54</accession>
<comment type="similarity">
    <text evidence="1">Belongs to the glutamine synthetase family.</text>
</comment>
<evidence type="ECO:0000313" key="7">
    <source>
        <dbReference type="EMBL" id="OIQ86454.1"/>
    </source>
</evidence>
<dbReference type="EMBL" id="MLJW01000478">
    <property type="protein sequence ID" value="OIQ86454.1"/>
    <property type="molecule type" value="Genomic_DNA"/>
</dbReference>
<dbReference type="Pfam" id="PF00120">
    <property type="entry name" value="Gln-synt_C"/>
    <property type="match status" value="1"/>
</dbReference>
<comment type="caution">
    <text evidence="7">The sequence shown here is derived from an EMBL/GenBank/DDBJ whole genome shotgun (WGS) entry which is preliminary data.</text>
</comment>
<dbReference type="InterPro" id="IPR036651">
    <property type="entry name" value="Gln_synt_N_sf"/>
</dbReference>
<dbReference type="GO" id="GO:0006542">
    <property type="term" value="P:glutamine biosynthetic process"/>
    <property type="evidence" value="ECO:0007669"/>
    <property type="project" value="InterPro"/>
</dbReference>
<keyword evidence="2 7" id="KW-0436">Ligase</keyword>
<evidence type="ECO:0000256" key="1">
    <source>
        <dbReference type="ARBA" id="ARBA00009897"/>
    </source>
</evidence>